<dbReference type="InterPro" id="IPR014845">
    <property type="entry name" value="GYD/TTHA1554"/>
</dbReference>
<gene>
    <name evidence="1" type="ORF">GRX66_07625</name>
</gene>
<comment type="caution">
    <text evidence="1">The sequence shown here is derived from an EMBL/GenBank/DDBJ whole genome shotgun (WGS) entry which is preliminary data.</text>
</comment>
<accession>A0A6B0SNR6</accession>
<dbReference type="EMBL" id="WUUU01000045">
    <property type="protein sequence ID" value="MXR20480.1"/>
    <property type="molecule type" value="Genomic_DNA"/>
</dbReference>
<dbReference type="OrthoDB" id="269170at2157"/>
<dbReference type="AlphaFoldDB" id="A0A6B0SNR6"/>
<organism evidence="1 2">
    <name type="scientific">Halobacterium bonnevillei</name>
    <dbReference type="NCBI Taxonomy" id="2692200"/>
    <lineage>
        <taxon>Archaea</taxon>
        <taxon>Methanobacteriati</taxon>
        <taxon>Methanobacteriota</taxon>
        <taxon>Stenosarchaea group</taxon>
        <taxon>Halobacteria</taxon>
        <taxon>Halobacteriales</taxon>
        <taxon>Halobacteriaceae</taxon>
        <taxon>Halobacterium</taxon>
    </lineage>
</organism>
<keyword evidence="2" id="KW-1185">Reference proteome</keyword>
<evidence type="ECO:0000313" key="2">
    <source>
        <dbReference type="Proteomes" id="UP000471521"/>
    </source>
</evidence>
<reference evidence="1 2" key="1">
    <citation type="submission" date="2019-12" db="EMBL/GenBank/DDBJ databases">
        <title>Isolation and characterization of three novel carbon monoxide-oxidizing members of Halobacteria from salione crusts and soils.</title>
        <authorList>
            <person name="Myers M.R."/>
            <person name="King G.M."/>
        </authorList>
    </citation>
    <scope>NUCLEOTIDE SEQUENCE [LARGE SCALE GENOMIC DNA]</scope>
    <source>
        <strain evidence="1 2">PCN9</strain>
    </source>
</reference>
<dbReference type="Pfam" id="PF08734">
    <property type="entry name" value="GYD"/>
    <property type="match status" value="1"/>
</dbReference>
<sequence length="95" mass="10613">MPTYIVLHELSGENLEHLQTEIADGKAILDEMECELHDLYLTFGRFDAVGIIDAPDDETAAQFVMTLARENDVGTETLRAFPEDETEALLEGMPE</sequence>
<evidence type="ECO:0000313" key="1">
    <source>
        <dbReference type="EMBL" id="MXR20480.1"/>
    </source>
</evidence>
<protein>
    <submittedName>
        <fullName evidence="1">GYD domain-containing protein</fullName>
    </submittedName>
</protein>
<dbReference type="RefSeq" id="WP_159526028.1">
    <property type="nucleotide sequence ID" value="NZ_WUUU01000045.1"/>
</dbReference>
<proteinExistence type="predicted"/>
<dbReference type="Proteomes" id="UP000471521">
    <property type="component" value="Unassembled WGS sequence"/>
</dbReference>
<name>A0A6B0SNR6_9EURY</name>